<comment type="caution">
    <text evidence="1">The sequence shown here is derived from an EMBL/GenBank/DDBJ whole genome shotgun (WGS) entry which is preliminary data.</text>
</comment>
<dbReference type="RefSeq" id="WP_036716708.1">
    <property type="nucleotide sequence ID" value="NZ_KK082314.1"/>
</dbReference>
<organism evidence="1 2">
    <name type="scientific">Paenibacillus darwinianus</name>
    <dbReference type="NCBI Taxonomy" id="1380763"/>
    <lineage>
        <taxon>Bacteria</taxon>
        <taxon>Bacillati</taxon>
        <taxon>Bacillota</taxon>
        <taxon>Bacilli</taxon>
        <taxon>Bacillales</taxon>
        <taxon>Paenibacillaceae</taxon>
        <taxon>Paenibacillus</taxon>
    </lineage>
</organism>
<evidence type="ECO:0000313" key="2">
    <source>
        <dbReference type="Proteomes" id="UP000053750"/>
    </source>
</evidence>
<sequence length="83" mass="9617">MPWLTKKPLDVNSRSGEKLLLGKLEKRAQLRLTAEKFNGEWLSVLPVTGLHIWDNGDSYVAVDEHGTRYAPFRDILLYTRIYD</sequence>
<name>A0A9W5W696_9BACL</name>
<gene>
    <name evidence="1" type="ORF">BG53_10105</name>
</gene>
<dbReference type="Proteomes" id="UP000053750">
    <property type="component" value="Unassembled WGS sequence"/>
</dbReference>
<protein>
    <submittedName>
        <fullName evidence="1">Uncharacterized protein</fullName>
    </submittedName>
</protein>
<dbReference type="EMBL" id="JFHU01000254">
    <property type="protein sequence ID" value="EXX84915.1"/>
    <property type="molecule type" value="Genomic_DNA"/>
</dbReference>
<accession>A0A9W5W696</accession>
<dbReference type="OrthoDB" id="2475185at2"/>
<proteinExistence type="predicted"/>
<reference evidence="1 2" key="1">
    <citation type="submission" date="2014-02" db="EMBL/GenBank/DDBJ databases">
        <title>Genome sequence of Paenibacillus darwinianus reveals adaptive mechanisms for survival in Antarctic soils.</title>
        <authorList>
            <person name="Dsouza M."/>
            <person name="Taylor M.W."/>
            <person name="Turner S.J."/>
            <person name="Aislabie J."/>
        </authorList>
    </citation>
    <scope>NUCLEOTIDE SEQUENCE [LARGE SCALE GENOMIC DNA]</scope>
    <source>
        <strain evidence="1 2">CE1</strain>
    </source>
</reference>
<keyword evidence="2" id="KW-1185">Reference proteome</keyword>
<evidence type="ECO:0000313" key="1">
    <source>
        <dbReference type="EMBL" id="EXX84915.1"/>
    </source>
</evidence>
<dbReference type="AlphaFoldDB" id="A0A9W5W696"/>